<dbReference type="STRING" id="262668.GCA_000931715_02561"/>
<dbReference type="EMBL" id="APQL01000011">
    <property type="protein sequence ID" value="ENW03665.1"/>
    <property type="molecule type" value="Genomic_DNA"/>
</dbReference>
<keyword evidence="3" id="KW-1185">Reference proteome</keyword>
<sequence length="158" mass="17621">MMKKILILSMLLTGCSTAYQPNSLLGQQGFAEKELSQNHYRVSVKGNEKTSEQRATDFALLRASELMLAKGCINFKVFNTASEMKSSLIFPQTHKVNAFSSSIENRIYSKADSFSKLYAPQSTIEVGCATENVSDENKIYASASIKESIQLKYQLLEK</sequence>
<feature type="chain" id="PRO_5004142220" description="Lipoprotein" evidence="1">
    <location>
        <begin position="19"/>
        <end position="158"/>
    </location>
</feature>
<protein>
    <recommendedName>
        <fullName evidence="4">Lipoprotein</fullName>
    </recommendedName>
</protein>
<keyword evidence="1" id="KW-0732">Signal</keyword>
<feature type="signal peptide" evidence="1">
    <location>
        <begin position="1"/>
        <end position="18"/>
    </location>
</feature>
<proteinExistence type="predicted"/>
<dbReference type="AlphaFoldDB" id="N9F8P3"/>
<dbReference type="Proteomes" id="UP000017670">
    <property type="component" value="Unassembled WGS sequence"/>
</dbReference>
<evidence type="ECO:0000313" key="2">
    <source>
        <dbReference type="EMBL" id="ENW03665.1"/>
    </source>
</evidence>
<comment type="caution">
    <text evidence="2">The sequence shown here is derived from an EMBL/GenBank/DDBJ whole genome shotgun (WGS) entry which is preliminary data.</text>
</comment>
<dbReference type="PROSITE" id="PS51257">
    <property type="entry name" value="PROKAR_LIPOPROTEIN"/>
    <property type="match status" value="1"/>
</dbReference>
<reference evidence="2 3" key="1">
    <citation type="submission" date="2013-02" db="EMBL/GenBank/DDBJ databases">
        <title>The Genome Sequence of Acinetobacter beijerinckii CIP 110307.</title>
        <authorList>
            <consortium name="The Broad Institute Genome Sequencing Platform"/>
            <consortium name="The Broad Institute Genome Sequencing Center for Infectious Disease"/>
            <person name="Cerqueira G."/>
            <person name="Feldgarden M."/>
            <person name="Courvalin P."/>
            <person name="Perichon B."/>
            <person name="Grillot-Courvalin C."/>
            <person name="Clermont D."/>
            <person name="Rocha E."/>
            <person name="Yoon E.-J."/>
            <person name="Nemec A."/>
            <person name="Walker B."/>
            <person name="Young S.K."/>
            <person name="Zeng Q."/>
            <person name="Gargeya S."/>
            <person name="Fitzgerald M."/>
            <person name="Haas B."/>
            <person name="Abouelleil A."/>
            <person name="Alvarado L."/>
            <person name="Arachchi H.M."/>
            <person name="Berlin A.M."/>
            <person name="Chapman S.B."/>
            <person name="Dewar J."/>
            <person name="Goldberg J."/>
            <person name="Griggs A."/>
            <person name="Gujja S."/>
            <person name="Hansen M."/>
            <person name="Howarth C."/>
            <person name="Imamovic A."/>
            <person name="Larimer J."/>
            <person name="McCowan C."/>
            <person name="Murphy C."/>
            <person name="Neiman D."/>
            <person name="Pearson M."/>
            <person name="Priest M."/>
            <person name="Roberts A."/>
            <person name="Saif S."/>
            <person name="Shea T."/>
            <person name="Sisk P."/>
            <person name="Sykes S."/>
            <person name="Wortman J."/>
            <person name="Nusbaum C."/>
            <person name="Birren B."/>
        </authorList>
    </citation>
    <scope>NUCLEOTIDE SEQUENCE [LARGE SCALE GENOMIC DNA]</scope>
    <source>
        <strain evidence="2 3">CIP 110307</strain>
    </source>
</reference>
<accession>N9F8P3</accession>
<dbReference type="RefSeq" id="WP_005062625.1">
    <property type="nucleotide sequence ID" value="NZ_KB849766.1"/>
</dbReference>
<evidence type="ECO:0000313" key="3">
    <source>
        <dbReference type="Proteomes" id="UP000017670"/>
    </source>
</evidence>
<evidence type="ECO:0008006" key="4">
    <source>
        <dbReference type="Google" id="ProtNLM"/>
    </source>
</evidence>
<dbReference type="PATRIC" id="fig|1217648.3.peg.2984"/>
<organism evidence="2 3">
    <name type="scientific">Acinetobacter beijerinckii CIP 110307</name>
    <dbReference type="NCBI Taxonomy" id="1217648"/>
    <lineage>
        <taxon>Bacteria</taxon>
        <taxon>Pseudomonadati</taxon>
        <taxon>Pseudomonadota</taxon>
        <taxon>Gammaproteobacteria</taxon>
        <taxon>Moraxellales</taxon>
        <taxon>Moraxellaceae</taxon>
        <taxon>Acinetobacter</taxon>
    </lineage>
</organism>
<evidence type="ECO:0000256" key="1">
    <source>
        <dbReference type="SAM" id="SignalP"/>
    </source>
</evidence>
<dbReference type="GeneID" id="29858035"/>
<dbReference type="eggNOG" id="ENOG5032T1A">
    <property type="taxonomic scope" value="Bacteria"/>
</dbReference>
<name>N9F8P3_9GAMM</name>
<dbReference type="HOGENOM" id="CLU_1640153_0_0_6"/>
<dbReference type="NCBIfam" id="NF047637">
    <property type="entry name" value="lipo_CC0125"/>
    <property type="match status" value="1"/>
</dbReference>
<gene>
    <name evidence="2" type="ORF">F933_03065</name>
</gene>